<dbReference type="Gene3D" id="1.10.4030.10">
    <property type="entry name" value="Porin chaperone SurA, peptide-binding domain"/>
    <property type="match status" value="1"/>
</dbReference>
<evidence type="ECO:0000313" key="5">
    <source>
        <dbReference type="Proteomes" id="UP000245288"/>
    </source>
</evidence>
<dbReference type="AlphaFoldDB" id="A0A2V1JT15"/>
<accession>A0A2V1JT15</accession>
<gene>
    <name evidence="4" type="ORF">LG34_00015</name>
</gene>
<dbReference type="OrthoDB" id="1976489at2"/>
<organism evidence="4 5">
    <name type="scientific">Eubacterium ramulus</name>
    <dbReference type="NCBI Taxonomy" id="39490"/>
    <lineage>
        <taxon>Bacteria</taxon>
        <taxon>Bacillati</taxon>
        <taxon>Bacillota</taxon>
        <taxon>Clostridia</taxon>
        <taxon>Eubacteriales</taxon>
        <taxon>Eubacteriaceae</taxon>
        <taxon>Eubacterium</taxon>
    </lineage>
</organism>
<evidence type="ECO:0000256" key="2">
    <source>
        <dbReference type="SAM" id="SignalP"/>
    </source>
</evidence>
<keyword evidence="2" id="KW-0732">Signal</keyword>
<sequence>MLGMKKRTPAGHAAVGIILTAALLFAGGCGTNTQNQTAGSTVSEQTSELTSEQASEQGSGKMAKYVPTKADEVQNPVLYLDGDPVSQEEYAMLAQQYKNQIMMKYSTDQVNQPDFWTTEIDGETPADALAAIVQDKLQEYYAIKHLAVVEQVTDDYTYADLTDKMEQENTSRGDDSNNDTTYGLNNFDMSTYYSYWYSNLQTQLTNALTADSVKASDADCKKYYSEHLTDFTYTDDVQILYAEITQQNTDQVVEAEAKGKELAEAMQKATNEDDLQNITYADVQALELNSLDTQEGMSGVYRNRWEIAKGLSAGEVYGPYEDNGKICVMKCIEKEADGQIAYENVKDQIARYLQVQQVDQMIQDEKNGMQVTAGTISVQDAIVQAFN</sequence>
<evidence type="ECO:0000259" key="3">
    <source>
        <dbReference type="Pfam" id="PF13145"/>
    </source>
</evidence>
<dbReference type="PROSITE" id="PS51257">
    <property type="entry name" value="PROKAR_LIPOPROTEIN"/>
    <property type="match status" value="1"/>
</dbReference>
<dbReference type="InterPro" id="IPR046357">
    <property type="entry name" value="PPIase_dom_sf"/>
</dbReference>
<protein>
    <recommendedName>
        <fullName evidence="3">PpiC domain-containing protein</fullName>
    </recommendedName>
</protein>
<dbReference type="GO" id="GO:0003755">
    <property type="term" value="F:peptidyl-prolyl cis-trans isomerase activity"/>
    <property type="evidence" value="ECO:0007669"/>
    <property type="project" value="InterPro"/>
</dbReference>
<dbReference type="InterPro" id="IPR000297">
    <property type="entry name" value="PPIase_PpiC"/>
</dbReference>
<name>A0A2V1JT15_EUBRA</name>
<dbReference type="Pfam" id="PF13145">
    <property type="entry name" value="Rotamase_2"/>
    <property type="match status" value="1"/>
</dbReference>
<dbReference type="EMBL" id="JRFU01000001">
    <property type="protein sequence ID" value="PWE88102.1"/>
    <property type="molecule type" value="Genomic_DNA"/>
</dbReference>
<dbReference type="Gene3D" id="3.10.50.40">
    <property type="match status" value="1"/>
</dbReference>
<feature type="chain" id="PRO_5039024494" description="PpiC domain-containing protein" evidence="2">
    <location>
        <begin position="27"/>
        <end position="387"/>
    </location>
</feature>
<comment type="caution">
    <text evidence="4">The sequence shown here is derived from an EMBL/GenBank/DDBJ whole genome shotgun (WGS) entry which is preliminary data.</text>
</comment>
<evidence type="ECO:0000313" key="4">
    <source>
        <dbReference type="EMBL" id="PWE88102.1"/>
    </source>
</evidence>
<feature type="compositionally biased region" description="Polar residues" evidence="1">
    <location>
        <begin position="34"/>
        <end position="58"/>
    </location>
</feature>
<keyword evidence="5" id="KW-1185">Reference proteome</keyword>
<dbReference type="RefSeq" id="WP_109214274.1">
    <property type="nucleotide sequence ID" value="NZ_JRFU01000001.1"/>
</dbReference>
<dbReference type="Proteomes" id="UP000245288">
    <property type="component" value="Unassembled WGS sequence"/>
</dbReference>
<evidence type="ECO:0000256" key="1">
    <source>
        <dbReference type="SAM" id="MobiDB-lite"/>
    </source>
</evidence>
<reference evidence="4 5" key="1">
    <citation type="submission" date="2014-09" db="EMBL/GenBank/DDBJ databases">
        <title>Butyrate-producing bacteria isolated from human gut.</title>
        <authorList>
            <person name="Zhang Q."/>
            <person name="Zhao L."/>
        </authorList>
    </citation>
    <scope>NUCLEOTIDE SEQUENCE [LARGE SCALE GENOMIC DNA]</scope>
    <source>
        <strain evidence="4 5">21</strain>
    </source>
</reference>
<feature type="domain" description="PpiC" evidence="3">
    <location>
        <begin position="216"/>
        <end position="347"/>
    </location>
</feature>
<feature type="signal peptide" evidence="2">
    <location>
        <begin position="1"/>
        <end position="26"/>
    </location>
</feature>
<proteinExistence type="predicted"/>
<feature type="region of interest" description="Disordered" evidence="1">
    <location>
        <begin position="34"/>
        <end position="63"/>
    </location>
</feature>